<dbReference type="InterPro" id="IPR029063">
    <property type="entry name" value="SAM-dependent_MTases_sf"/>
</dbReference>
<dbReference type="AlphaFoldDB" id="A0A382A5H0"/>
<dbReference type="GO" id="GO:0003723">
    <property type="term" value="F:RNA binding"/>
    <property type="evidence" value="ECO:0007669"/>
    <property type="project" value="UniProtKB-KW"/>
</dbReference>
<feature type="domain" description="Ribosomal RNA adenine methylase transferase N-terminal" evidence="7">
    <location>
        <begin position="16"/>
        <end position="186"/>
    </location>
</feature>
<dbReference type="SMART" id="SM00650">
    <property type="entry name" value="rADc"/>
    <property type="match status" value="1"/>
</dbReference>
<dbReference type="GO" id="GO:0005829">
    <property type="term" value="C:cytosol"/>
    <property type="evidence" value="ECO:0007669"/>
    <property type="project" value="TreeGrafter"/>
</dbReference>
<evidence type="ECO:0000256" key="4">
    <source>
        <dbReference type="ARBA" id="ARBA00022679"/>
    </source>
</evidence>
<dbReference type="InterPro" id="IPR023165">
    <property type="entry name" value="rRNA_Ade_diMease-like_C"/>
</dbReference>
<keyword evidence="3" id="KW-0489">Methyltransferase</keyword>
<sequence>MPRAALGQHFLIDRRILTEILTAADLSHSDIVLEIGPGKGFLTKELLRRVKKVVAIELDATLAGSLNHRLGYPSNLTILNADARYVNLESIIGTDLPYKVVANLPYYAANPIMRRLLETPPKPDSLIIMVQQEVANSITAQPNDMTLLSVATQVYGSARKICAVPPRAFRPMPKVRSAVVRIDLHVKSLVKPEEAPHFFKVVKGGFFAPRKQIRNSLSLGLKLNPILSSELLDRAYIDPTRRPSTLNVNEWLTLSKEFTDDTNVQD</sequence>
<gene>
    <name evidence="8" type="ORF">METZ01_LOCUS149206</name>
</gene>
<dbReference type="CDD" id="cd02440">
    <property type="entry name" value="AdoMet_MTases"/>
    <property type="match status" value="1"/>
</dbReference>
<dbReference type="GO" id="GO:0000179">
    <property type="term" value="F:rRNA (adenine-N6,N6-)-dimethyltransferase activity"/>
    <property type="evidence" value="ECO:0007669"/>
    <property type="project" value="InterPro"/>
</dbReference>
<organism evidence="8">
    <name type="scientific">marine metagenome</name>
    <dbReference type="NCBI Taxonomy" id="408172"/>
    <lineage>
        <taxon>unclassified sequences</taxon>
        <taxon>metagenomes</taxon>
        <taxon>ecological metagenomes</taxon>
    </lineage>
</organism>
<dbReference type="PANTHER" id="PTHR11727:SF7">
    <property type="entry name" value="DIMETHYLADENOSINE TRANSFERASE-RELATED"/>
    <property type="match status" value="1"/>
</dbReference>
<dbReference type="EMBL" id="UINC01023853">
    <property type="protein sequence ID" value="SVA96352.1"/>
    <property type="molecule type" value="Genomic_DNA"/>
</dbReference>
<reference evidence="8" key="1">
    <citation type="submission" date="2018-05" db="EMBL/GenBank/DDBJ databases">
        <authorList>
            <person name="Lanie J.A."/>
            <person name="Ng W.-L."/>
            <person name="Kazmierczak K.M."/>
            <person name="Andrzejewski T.M."/>
            <person name="Davidsen T.M."/>
            <person name="Wayne K.J."/>
            <person name="Tettelin H."/>
            <person name="Glass J.I."/>
            <person name="Rusch D."/>
            <person name="Podicherti R."/>
            <person name="Tsui H.-C.T."/>
            <person name="Winkler M.E."/>
        </authorList>
    </citation>
    <scope>NUCLEOTIDE SEQUENCE</scope>
</reference>
<name>A0A382A5H0_9ZZZZ</name>
<dbReference type="SUPFAM" id="SSF53335">
    <property type="entry name" value="S-adenosyl-L-methionine-dependent methyltransferases"/>
    <property type="match status" value="1"/>
</dbReference>
<dbReference type="InterPro" id="IPR020598">
    <property type="entry name" value="rRNA_Ade_methylase_Trfase_N"/>
</dbReference>
<evidence type="ECO:0000313" key="8">
    <source>
        <dbReference type="EMBL" id="SVA96352.1"/>
    </source>
</evidence>
<dbReference type="Pfam" id="PF00398">
    <property type="entry name" value="RrnaAD"/>
    <property type="match status" value="1"/>
</dbReference>
<evidence type="ECO:0000256" key="3">
    <source>
        <dbReference type="ARBA" id="ARBA00022603"/>
    </source>
</evidence>
<dbReference type="NCBIfam" id="TIGR00755">
    <property type="entry name" value="ksgA"/>
    <property type="match status" value="1"/>
</dbReference>
<keyword evidence="5" id="KW-0949">S-adenosyl-L-methionine</keyword>
<proteinExistence type="inferred from homology"/>
<keyword evidence="4" id="KW-0808">Transferase</keyword>
<dbReference type="InterPro" id="IPR001737">
    <property type="entry name" value="KsgA/Erm"/>
</dbReference>
<evidence type="ECO:0000256" key="1">
    <source>
        <dbReference type="ARBA" id="ARBA00022490"/>
    </source>
</evidence>
<dbReference type="Gene3D" id="3.40.50.150">
    <property type="entry name" value="Vaccinia Virus protein VP39"/>
    <property type="match status" value="1"/>
</dbReference>
<dbReference type="InterPro" id="IPR020596">
    <property type="entry name" value="rRNA_Ade_Mease_Trfase_CS"/>
</dbReference>
<evidence type="ECO:0000256" key="6">
    <source>
        <dbReference type="ARBA" id="ARBA00022884"/>
    </source>
</evidence>
<keyword evidence="2" id="KW-0698">rRNA processing</keyword>
<accession>A0A382A5H0</accession>
<evidence type="ECO:0000259" key="7">
    <source>
        <dbReference type="SMART" id="SM00650"/>
    </source>
</evidence>
<protein>
    <recommendedName>
        <fullName evidence="7">Ribosomal RNA adenine methylase transferase N-terminal domain-containing protein</fullName>
    </recommendedName>
</protein>
<dbReference type="Gene3D" id="1.10.8.100">
    <property type="entry name" value="Ribosomal RNA adenine dimethylase-like, domain 2"/>
    <property type="match status" value="1"/>
</dbReference>
<dbReference type="InterPro" id="IPR011530">
    <property type="entry name" value="rRNA_adenine_dimethylase"/>
</dbReference>
<evidence type="ECO:0000256" key="5">
    <source>
        <dbReference type="ARBA" id="ARBA00022691"/>
    </source>
</evidence>
<dbReference type="HAMAP" id="MF_00607">
    <property type="entry name" value="16SrRNA_methyltr_A"/>
    <property type="match status" value="1"/>
</dbReference>
<dbReference type="PANTHER" id="PTHR11727">
    <property type="entry name" value="DIMETHYLADENOSINE TRANSFERASE"/>
    <property type="match status" value="1"/>
</dbReference>
<dbReference type="PROSITE" id="PS01131">
    <property type="entry name" value="RRNA_A_DIMETH"/>
    <property type="match status" value="1"/>
</dbReference>
<keyword evidence="1" id="KW-0963">Cytoplasm</keyword>
<dbReference type="PROSITE" id="PS51689">
    <property type="entry name" value="SAM_RNA_A_N6_MT"/>
    <property type="match status" value="1"/>
</dbReference>
<keyword evidence="6" id="KW-0694">RNA-binding</keyword>
<evidence type="ECO:0000256" key="2">
    <source>
        <dbReference type="ARBA" id="ARBA00022552"/>
    </source>
</evidence>